<dbReference type="RefSeq" id="WP_344944000.1">
    <property type="nucleotide sequence ID" value="NZ_BAAAZR010000014.1"/>
</dbReference>
<keyword evidence="2" id="KW-0812">Transmembrane</keyword>
<feature type="coiled-coil region" evidence="1">
    <location>
        <begin position="20"/>
        <end position="54"/>
    </location>
</feature>
<comment type="caution">
    <text evidence="3">The sequence shown here is derived from an EMBL/GenBank/DDBJ whole genome shotgun (WGS) entry which is preliminary data.</text>
</comment>
<feature type="transmembrane region" description="Helical" evidence="2">
    <location>
        <begin position="68"/>
        <end position="88"/>
    </location>
</feature>
<organism evidence="3 4">
    <name type="scientific">Sphaerisporangium flaviroseum</name>
    <dbReference type="NCBI Taxonomy" id="509199"/>
    <lineage>
        <taxon>Bacteria</taxon>
        <taxon>Bacillati</taxon>
        <taxon>Actinomycetota</taxon>
        <taxon>Actinomycetes</taxon>
        <taxon>Streptosporangiales</taxon>
        <taxon>Streptosporangiaceae</taxon>
        <taxon>Sphaerisporangium</taxon>
    </lineage>
</organism>
<dbReference type="EMBL" id="BAAAZR010000014">
    <property type="protein sequence ID" value="GAA3821348.1"/>
    <property type="molecule type" value="Genomic_DNA"/>
</dbReference>
<keyword evidence="4" id="KW-1185">Reference proteome</keyword>
<evidence type="ECO:0000313" key="3">
    <source>
        <dbReference type="EMBL" id="GAA3821348.1"/>
    </source>
</evidence>
<keyword evidence="1" id="KW-0175">Coiled coil</keyword>
<evidence type="ECO:0000256" key="2">
    <source>
        <dbReference type="SAM" id="Phobius"/>
    </source>
</evidence>
<dbReference type="Proteomes" id="UP001500888">
    <property type="component" value="Unassembled WGS sequence"/>
</dbReference>
<evidence type="ECO:0008006" key="5">
    <source>
        <dbReference type="Google" id="ProtNLM"/>
    </source>
</evidence>
<evidence type="ECO:0000313" key="4">
    <source>
        <dbReference type="Proteomes" id="UP001500888"/>
    </source>
</evidence>
<evidence type="ECO:0000256" key="1">
    <source>
        <dbReference type="SAM" id="Coils"/>
    </source>
</evidence>
<protein>
    <recommendedName>
        <fullName evidence="5">DUF3040 domain-containing protein</fullName>
    </recommendedName>
</protein>
<keyword evidence="2" id="KW-0472">Membrane</keyword>
<gene>
    <name evidence="3" type="ORF">GCM10022226_47060</name>
</gene>
<proteinExistence type="predicted"/>
<name>A0ABP7IM10_9ACTN</name>
<reference evidence="4" key="1">
    <citation type="journal article" date="2019" name="Int. J. Syst. Evol. Microbiol.">
        <title>The Global Catalogue of Microorganisms (GCM) 10K type strain sequencing project: providing services to taxonomists for standard genome sequencing and annotation.</title>
        <authorList>
            <consortium name="The Broad Institute Genomics Platform"/>
            <consortium name="The Broad Institute Genome Sequencing Center for Infectious Disease"/>
            <person name="Wu L."/>
            <person name="Ma J."/>
        </authorList>
    </citation>
    <scope>NUCLEOTIDE SEQUENCE [LARGE SCALE GENOMIC DNA]</scope>
    <source>
        <strain evidence="4">JCM 16908</strain>
    </source>
</reference>
<sequence length="113" mass="12366">MTATPEPQTLSIDGVPDDIIKAAEIDLAEQRAAVKVAKDRVRQLRRRERRLRRRAQLHALRRGARVTAMYGLIVTGLIFFVIAGSLLINGQGSGLAWFAGGTAAWSTAASLRR</sequence>
<accession>A0ABP7IM10</accession>
<keyword evidence="2" id="KW-1133">Transmembrane helix</keyword>